<sequence length="136" mass="15130">KGVMVAGLGTFAMVQKHVFSTREVVVARRPIFQLAIDKFWLQGLECPTEIIPDDAKVKPLNFQELSGACGFPRRMVETCVRETILLYSFQLRDGKHFSFAFQDIGVLACKGNVLCMQFFSHCITGLESTASPIALV</sequence>
<proteinExistence type="predicted"/>
<dbReference type="GO" id="GO:0005815">
    <property type="term" value="C:microtubule organizing center"/>
    <property type="evidence" value="ECO:0007669"/>
    <property type="project" value="TreeGrafter"/>
</dbReference>
<dbReference type="Proteomes" id="UP000567570">
    <property type="component" value="Unassembled WGS sequence"/>
</dbReference>
<evidence type="ECO:0000313" key="3">
    <source>
        <dbReference type="Proteomes" id="UP000567570"/>
    </source>
</evidence>
<feature type="non-terminal residue" evidence="2">
    <location>
        <position position="1"/>
    </location>
</feature>
<feature type="domain" description="CCDC81 HU" evidence="1">
    <location>
        <begin position="57"/>
        <end position="129"/>
    </location>
</feature>
<dbReference type="EMBL" id="VXBL01009336">
    <property type="protein sequence ID" value="NXO59394.1"/>
    <property type="molecule type" value="Genomic_DNA"/>
</dbReference>
<organism evidence="2 3">
    <name type="scientific">Aramus guarauna</name>
    <name type="common">Limpkin</name>
    <name type="synonym">Scolopax guarauna</name>
    <dbReference type="NCBI Taxonomy" id="54356"/>
    <lineage>
        <taxon>Eukaryota</taxon>
        <taxon>Metazoa</taxon>
        <taxon>Chordata</taxon>
        <taxon>Craniata</taxon>
        <taxon>Vertebrata</taxon>
        <taxon>Euteleostomi</taxon>
        <taxon>Archelosauria</taxon>
        <taxon>Archosauria</taxon>
        <taxon>Dinosauria</taxon>
        <taxon>Saurischia</taxon>
        <taxon>Theropoda</taxon>
        <taxon>Coelurosauria</taxon>
        <taxon>Aves</taxon>
        <taxon>Neognathae</taxon>
        <taxon>Neoaves</taxon>
        <taxon>Gruiformes</taxon>
        <taxon>Aramidae</taxon>
        <taxon>Aramus</taxon>
    </lineage>
</organism>
<comment type="caution">
    <text evidence="2">The sequence shown here is derived from an EMBL/GenBank/DDBJ whole genome shotgun (WGS) entry which is preliminary data.</text>
</comment>
<protein>
    <submittedName>
        <fullName evidence="2">CCD81 protein</fullName>
    </submittedName>
</protein>
<dbReference type="AlphaFoldDB" id="A0A7L1TI85"/>
<dbReference type="PANTHER" id="PTHR14362:SF2">
    <property type="entry name" value="COILED-COIL DOMAIN-CONTAINING PROTEIN 81"/>
    <property type="match status" value="1"/>
</dbReference>
<reference evidence="2 3" key="1">
    <citation type="submission" date="2019-09" db="EMBL/GenBank/DDBJ databases">
        <title>Bird 10,000 Genomes (B10K) Project - Family phase.</title>
        <authorList>
            <person name="Zhang G."/>
        </authorList>
    </citation>
    <scope>NUCLEOTIDE SEQUENCE [LARGE SCALE GENOMIC DNA]</scope>
    <source>
        <strain evidence="2">B10K-DU-002-11</strain>
        <tissue evidence="2">Muscle</tissue>
    </source>
</reference>
<evidence type="ECO:0000313" key="2">
    <source>
        <dbReference type="EMBL" id="NXO59394.1"/>
    </source>
</evidence>
<dbReference type="PANTHER" id="PTHR14362">
    <property type="entry name" value="COILED-COIL DOMAIN-CONTAINING PROTEIN 81"/>
    <property type="match status" value="1"/>
</dbReference>
<gene>
    <name evidence="2" type="primary">Ccdc81_0</name>
    <name evidence="2" type="ORF">ARAGUA_R05921</name>
</gene>
<feature type="non-terminal residue" evidence="2">
    <location>
        <position position="136"/>
    </location>
</feature>
<dbReference type="Pfam" id="PF18289">
    <property type="entry name" value="HU-CCDC81_euk_2"/>
    <property type="match status" value="1"/>
</dbReference>
<evidence type="ECO:0000259" key="1">
    <source>
        <dbReference type="Pfam" id="PF18289"/>
    </source>
</evidence>
<dbReference type="InterPro" id="IPR026295">
    <property type="entry name" value="CCD81"/>
</dbReference>
<accession>A0A7L1TI85</accession>
<name>A0A7L1TI85_ARAGA</name>
<keyword evidence="3" id="KW-1185">Reference proteome</keyword>
<dbReference type="InterPro" id="IPR040673">
    <property type="entry name" value="CCDC81_HU_dom_2"/>
</dbReference>